<organism evidence="1 2">
    <name type="scientific">Coptis chinensis</name>
    <dbReference type="NCBI Taxonomy" id="261450"/>
    <lineage>
        <taxon>Eukaryota</taxon>
        <taxon>Viridiplantae</taxon>
        <taxon>Streptophyta</taxon>
        <taxon>Embryophyta</taxon>
        <taxon>Tracheophyta</taxon>
        <taxon>Spermatophyta</taxon>
        <taxon>Magnoliopsida</taxon>
        <taxon>Ranunculales</taxon>
        <taxon>Ranunculaceae</taxon>
        <taxon>Coptidoideae</taxon>
        <taxon>Coptis</taxon>
    </lineage>
</organism>
<keyword evidence="2" id="KW-1185">Reference proteome</keyword>
<evidence type="ECO:0000313" key="1">
    <source>
        <dbReference type="EMBL" id="KAF9599388.1"/>
    </source>
</evidence>
<feature type="non-terminal residue" evidence="1">
    <location>
        <position position="1"/>
    </location>
</feature>
<evidence type="ECO:0000313" key="2">
    <source>
        <dbReference type="Proteomes" id="UP000631114"/>
    </source>
</evidence>
<dbReference type="AlphaFoldDB" id="A0A835HJR6"/>
<comment type="caution">
    <text evidence="1">The sequence shown here is derived from an EMBL/GenBank/DDBJ whole genome shotgun (WGS) entry which is preliminary data.</text>
</comment>
<reference evidence="1 2" key="1">
    <citation type="submission" date="2020-10" db="EMBL/GenBank/DDBJ databases">
        <title>The Coptis chinensis genome and diversification of protoberbering-type alkaloids.</title>
        <authorList>
            <person name="Wang B."/>
            <person name="Shu S."/>
            <person name="Song C."/>
            <person name="Liu Y."/>
        </authorList>
    </citation>
    <scope>NUCLEOTIDE SEQUENCE [LARGE SCALE GENOMIC DNA]</scope>
    <source>
        <strain evidence="1">HL-2020</strain>
        <tissue evidence="1">Leaf</tissue>
    </source>
</reference>
<protein>
    <submittedName>
        <fullName evidence="1">Uncharacterized protein</fullName>
    </submittedName>
</protein>
<proteinExistence type="predicted"/>
<gene>
    <name evidence="1" type="ORF">IFM89_036945</name>
</gene>
<accession>A0A835HJR6</accession>
<name>A0A835HJR6_9MAGN</name>
<sequence length="98" mass="10896">PFPTPSCRLCAERDMVHTSPLYKSVEEEPHATGTRGSTGVAEIRATENSKQFALPPSPKDDVRHDRFNGGTYKEMVIQVPRARILLCVVSIVVFWRGG</sequence>
<dbReference type="Proteomes" id="UP000631114">
    <property type="component" value="Unassembled WGS sequence"/>
</dbReference>
<dbReference type="EMBL" id="JADFTS010000007">
    <property type="protein sequence ID" value="KAF9599388.1"/>
    <property type="molecule type" value="Genomic_DNA"/>
</dbReference>